<dbReference type="Proteomes" id="UP000016960">
    <property type="component" value="Unassembled WGS sequence"/>
</dbReference>
<dbReference type="RefSeq" id="WP_022609213.1">
    <property type="nucleotide sequence ID" value="NZ_ASSJ01000083.1"/>
</dbReference>
<evidence type="ECO:0000313" key="2">
    <source>
        <dbReference type="EMBL" id="ERN39989.1"/>
    </source>
</evidence>
<accession>U5DHE0</accession>
<feature type="transmembrane region" description="Helical" evidence="1">
    <location>
        <begin position="96"/>
        <end position="121"/>
    </location>
</feature>
<comment type="caution">
    <text evidence="2">The sequence shown here is derived from an EMBL/GenBank/DDBJ whole genome shotgun (WGS) entry which is preliminary data.</text>
</comment>
<proteinExistence type="predicted"/>
<dbReference type="OrthoDB" id="428329at2"/>
<keyword evidence="1" id="KW-0812">Transmembrane</keyword>
<dbReference type="PANTHER" id="PTHR36109:SF1">
    <property type="entry name" value="SLR0613 PROTEIN"/>
    <property type="match status" value="1"/>
</dbReference>
<feature type="transmembrane region" description="Helical" evidence="1">
    <location>
        <begin position="58"/>
        <end position="76"/>
    </location>
</feature>
<dbReference type="PATRIC" id="fig|582515.4.peg.4033"/>
<protein>
    <recommendedName>
        <fullName evidence="4">DUF1269 domain-containing protein</fullName>
    </recommendedName>
</protein>
<name>U5DHE0_9CHRO</name>
<evidence type="ECO:0000256" key="1">
    <source>
        <dbReference type="SAM" id="Phobius"/>
    </source>
</evidence>
<keyword evidence="3" id="KW-1185">Reference proteome</keyword>
<dbReference type="InterPro" id="IPR052948">
    <property type="entry name" value="Low_temp-induced_all0457"/>
</dbReference>
<dbReference type="STRING" id="582515.KR51_00035900"/>
<dbReference type="AlphaFoldDB" id="U5DHE0"/>
<gene>
    <name evidence="2" type="ORF">KR51_00035900</name>
</gene>
<sequence>MTIYLIAVLADRIQAEAASIALTEAGLTPERVSILGKGYKSADEFGLIDPNQQAKEQILRMVVWLSPFGFASGYLFNLQTGIQLFDWAGVLGNHIIGGIFGAIAGAMGAIFVGGGVGLSAGSGDALPYRNRLNSGKYLIVVAGSDADRALGTRVLRQFEPENLQGYVELPSAGTRSPKQ</sequence>
<evidence type="ECO:0000313" key="3">
    <source>
        <dbReference type="Proteomes" id="UP000016960"/>
    </source>
</evidence>
<keyword evidence="1" id="KW-0472">Membrane</keyword>
<keyword evidence="1" id="KW-1133">Transmembrane helix</keyword>
<organism evidence="2 3">
    <name type="scientific">Rubidibacter lacunae KORDI 51-2</name>
    <dbReference type="NCBI Taxonomy" id="582515"/>
    <lineage>
        <taxon>Bacteria</taxon>
        <taxon>Bacillati</taxon>
        <taxon>Cyanobacteriota</taxon>
        <taxon>Cyanophyceae</taxon>
        <taxon>Oscillatoriophycideae</taxon>
        <taxon>Chroococcales</taxon>
        <taxon>Aphanothecaceae</taxon>
        <taxon>Rubidibacter</taxon>
    </lineage>
</organism>
<evidence type="ECO:0008006" key="4">
    <source>
        <dbReference type="Google" id="ProtNLM"/>
    </source>
</evidence>
<dbReference type="PANTHER" id="PTHR36109">
    <property type="entry name" value="MEMBRANE PROTEIN-RELATED"/>
    <property type="match status" value="1"/>
</dbReference>
<dbReference type="InParanoid" id="U5DHE0"/>
<dbReference type="eggNOG" id="ENOG502ZBMS">
    <property type="taxonomic scope" value="Bacteria"/>
</dbReference>
<dbReference type="EMBL" id="ASSJ01000083">
    <property type="protein sequence ID" value="ERN39989.1"/>
    <property type="molecule type" value="Genomic_DNA"/>
</dbReference>
<reference evidence="2 3" key="1">
    <citation type="submission" date="2013-05" db="EMBL/GenBank/DDBJ databases">
        <title>Draft genome sequence of Rubidibacter lacunae KORDI 51-2.</title>
        <authorList>
            <person name="Choi D.H."/>
            <person name="Noh J.H."/>
            <person name="Kwon K.-K."/>
            <person name="Lee J.-H."/>
            <person name="Ryu J.-Y."/>
        </authorList>
    </citation>
    <scope>NUCLEOTIDE SEQUENCE [LARGE SCALE GENOMIC DNA]</scope>
    <source>
        <strain evidence="2 3">KORDI 51-2</strain>
    </source>
</reference>